<dbReference type="AlphaFoldDB" id="A0AAV1RU03"/>
<dbReference type="EMBL" id="CAWUPB010001158">
    <property type="protein sequence ID" value="CAK7339845.1"/>
    <property type="molecule type" value="Genomic_DNA"/>
</dbReference>
<keyword evidence="3" id="KW-1185">Reference proteome</keyword>
<organism evidence="2 3">
    <name type="scientific">Dovyalis caffra</name>
    <dbReference type="NCBI Taxonomy" id="77055"/>
    <lineage>
        <taxon>Eukaryota</taxon>
        <taxon>Viridiplantae</taxon>
        <taxon>Streptophyta</taxon>
        <taxon>Embryophyta</taxon>
        <taxon>Tracheophyta</taxon>
        <taxon>Spermatophyta</taxon>
        <taxon>Magnoliopsida</taxon>
        <taxon>eudicotyledons</taxon>
        <taxon>Gunneridae</taxon>
        <taxon>Pentapetalae</taxon>
        <taxon>rosids</taxon>
        <taxon>fabids</taxon>
        <taxon>Malpighiales</taxon>
        <taxon>Salicaceae</taxon>
        <taxon>Flacourtieae</taxon>
        <taxon>Dovyalis</taxon>
    </lineage>
</organism>
<sequence>VNKKGIRQHSSESTTKFKDNEDCQLSNRVIPSGFIAKDKGVLKSLSIPYSSKPDHVSGSKRGVRD</sequence>
<proteinExistence type="predicted"/>
<dbReference type="Proteomes" id="UP001314170">
    <property type="component" value="Unassembled WGS sequence"/>
</dbReference>
<accession>A0AAV1RU03</accession>
<feature type="compositionally biased region" description="Basic and acidic residues" evidence="1">
    <location>
        <begin position="52"/>
        <end position="65"/>
    </location>
</feature>
<evidence type="ECO:0000256" key="1">
    <source>
        <dbReference type="SAM" id="MobiDB-lite"/>
    </source>
</evidence>
<evidence type="ECO:0000313" key="3">
    <source>
        <dbReference type="Proteomes" id="UP001314170"/>
    </source>
</evidence>
<feature type="non-terminal residue" evidence="2">
    <location>
        <position position="1"/>
    </location>
</feature>
<feature type="region of interest" description="Disordered" evidence="1">
    <location>
        <begin position="46"/>
        <end position="65"/>
    </location>
</feature>
<comment type="caution">
    <text evidence="2">The sequence shown here is derived from an EMBL/GenBank/DDBJ whole genome shotgun (WGS) entry which is preliminary data.</text>
</comment>
<evidence type="ECO:0000313" key="2">
    <source>
        <dbReference type="EMBL" id="CAK7339845.1"/>
    </source>
</evidence>
<protein>
    <submittedName>
        <fullName evidence="2">Uncharacterized protein</fullName>
    </submittedName>
</protein>
<name>A0AAV1RU03_9ROSI</name>
<gene>
    <name evidence="2" type="ORF">DCAF_LOCUS14921</name>
</gene>
<reference evidence="2 3" key="1">
    <citation type="submission" date="2024-01" db="EMBL/GenBank/DDBJ databases">
        <authorList>
            <person name="Waweru B."/>
        </authorList>
    </citation>
    <scope>NUCLEOTIDE SEQUENCE [LARGE SCALE GENOMIC DNA]</scope>
</reference>